<evidence type="ECO:0000256" key="1">
    <source>
        <dbReference type="SAM" id="SignalP"/>
    </source>
</evidence>
<dbReference type="Proteomes" id="UP000440578">
    <property type="component" value="Unassembled WGS sequence"/>
</dbReference>
<protein>
    <submittedName>
        <fullName evidence="2">Uncharacterized protein</fullName>
    </submittedName>
</protein>
<evidence type="ECO:0000313" key="3">
    <source>
        <dbReference type="Proteomes" id="UP000440578"/>
    </source>
</evidence>
<dbReference type="EMBL" id="VIIS01000073">
    <property type="protein sequence ID" value="KAF0313724.1"/>
    <property type="molecule type" value="Genomic_DNA"/>
</dbReference>
<gene>
    <name evidence="2" type="ORF">FJT64_015710</name>
</gene>
<keyword evidence="3" id="KW-1185">Reference proteome</keyword>
<accession>A0A6A4XCI9</accession>
<feature type="signal peptide" evidence="1">
    <location>
        <begin position="1"/>
        <end position="23"/>
    </location>
</feature>
<dbReference type="AlphaFoldDB" id="A0A6A4XCI9"/>
<reference evidence="2 3" key="1">
    <citation type="submission" date="2019-07" db="EMBL/GenBank/DDBJ databases">
        <title>Draft genome assembly of a fouling barnacle, Amphibalanus amphitrite (Darwin, 1854): The first reference genome for Thecostraca.</title>
        <authorList>
            <person name="Kim W."/>
        </authorList>
    </citation>
    <scope>NUCLEOTIDE SEQUENCE [LARGE SCALE GENOMIC DNA]</scope>
    <source>
        <strain evidence="2">SNU_AA5</strain>
        <tissue evidence="2">Soma without cirri and trophi</tissue>
    </source>
</reference>
<name>A0A6A4XCI9_AMPAM</name>
<comment type="caution">
    <text evidence="2">The sequence shown here is derived from an EMBL/GenBank/DDBJ whole genome shotgun (WGS) entry which is preliminary data.</text>
</comment>
<feature type="chain" id="PRO_5025557189" evidence="1">
    <location>
        <begin position="24"/>
        <end position="324"/>
    </location>
</feature>
<keyword evidence="1" id="KW-0732">Signal</keyword>
<sequence>MAPLMGLTIGAFVGLLAVHGGCADSSVFVTDQLQPTFQTLGPRQCLPADFDASETVPLASASAVRVTTGSLPAECAGVPLLALFYNSFAGSNGLLSADASSFDVDGLMAVMASYSNDRTYNNAVAQIMDRCRQFAAPGLTGRQTAVYSYGCLKWSLFANCDRQQDERDALDEEGALRRARFLSGSCPLSPNTLKPILERVTGRTLQECGAGLYQGSDPYQLYEAGVARLACLLQDVTKSDGSIDFGKLRASITRGRPGAVHVLKMMNACGKGEGATRAGQFRAITVKEFAQCWASKGTFSCAFQEANKLAKEFPNDCVISAQAE</sequence>
<organism evidence="2 3">
    <name type="scientific">Amphibalanus amphitrite</name>
    <name type="common">Striped barnacle</name>
    <name type="synonym">Balanus amphitrite</name>
    <dbReference type="NCBI Taxonomy" id="1232801"/>
    <lineage>
        <taxon>Eukaryota</taxon>
        <taxon>Metazoa</taxon>
        <taxon>Ecdysozoa</taxon>
        <taxon>Arthropoda</taxon>
        <taxon>Crustacea</taxon>
        <taxon>Multicrustacea</taxon>
        <taxon>Cirripedia</taxon>
        <taxon>Thoracica</taxon>
        <taxon>Thoracicalcarea</taxon>
        <taxon>Balanomorpha</taxon>
        <taxon>Balanoidea</taxon>
        <taxon>Balanidae</taxon>
        <taxon>Amphibalaninae</taxon>
        <taxon>Amphibalanus</taxon>
    </lineage>
</organism>
<proteinExistence type="predicted"/>
<evidence type="ECO:0000313" key="2">
    <source>
        <dbReference type="EMBL" id="KAF0313724.1"/>
    </source>
</evidence>